<evidence type="ECO:0000313" key="2">
    <source>
        <dbReference type="EMBL" id="MBF9066887.1"/>
    </source>
</evidence>
<evidence type="ECO:0000256" key="1">
    <source>
        <dbReference type="SAM" id="MobiDB-lite"/>
    </source>
</evidence>
<dbReference type="Proteomes" id="UP000657385">
    <property type="component" value="Unassembled WGS sequence"/>
</dbReference>
<dbReference type="RefSeq" id="WP_196192060.1">
    <property type="nucleotide sequence ID" value="NZ_JADPRT010000001.1"/>
</dbReference>
<proteinExistence type="predicted"/>
<protein>
    <submittedName>
        <fullName evidence="2">Uncharacterized protein</fullName>
    </submittedName>
</protein>
<dbReference type="EMBL" id="JADPRT010000001">
    <property type="protein sequence ID" value="MBF9066887.1"/>
    <property type="molecule type" value="Genomic_DNA"/>
</dbReference>
<sequence length="336" mass="36796">MTVTQVPAQSVPFELALRLAIAERGLTLERIADRLQARGIRLSVATLSLWQTGRCRPERPTSLRALTVIEEVLQLRPGALFALLGPPRPRGRWAVKGTQQSAGEGPDPGADQGTGQDAGRNADEGAAPDATGDVPLTDAWSPGEQGRGLWERLDTRWDLSLTRLSCHSRLTVDANRCASSLWSRRLVRAEADGVDRWITVVQAREIGRRPELEVPAPLRLGAVEHLPDQGLLAAELLFDRPLARGETAIVEYTVHRASAGQPVHHLDARLNRASREHLLEVRFDRAARPGACRMFRSAALDAVPRERTLRLNSAGTVHAVALGAGPGRFGIRWDWD</sequence>
<comment type="caution">
    <text evidence="2">The sequence shown here is derived from an EMBL/GenBank/DDBJ whole genome shotgun (WGS) entry which is preliminary data.</text>
</comment>
<feature type="region of interest" description="Disordered" evidence="1">
    <location>
        <begin position="91"/>
        <end position="145"/>
    </location>
</feature>
<accession>A0A931F9R2</accession>
<evidence type="ECO:0000313" key="3">
    <source>
        <dbReference type="Proteomes" id="UP000657385"/>
    </source>
</evidence>
<keyword evidence="3" id="KW-1185">Reference proteome</keyword>
<gene>
    <name evidence="2" type="ORF">I2501_02390</name>
</gene>
<organism evidence="2 3">
    <name type="scientific">Streptacidiphilus fuscans</name>
    <dbReference type="NCBI Taxonomy" id="2789292"/>
    <lineage>
        <taxon>Bacteria</taxon>
        <taxon>Bacillati</taxon>
        <taxon>Actinomycetota</taxon>
        <taxon>Actinomycetes</taxon>
        <taxon>Kitasatosporales</taxon>
        <taxon>Streptomycetaceae</taxon>
        <taxon>Streptacidiphilus</taxon>
    </lineage>
</organism>
<name>A0A931F9R2_9ACTN</name>
<dbReference type="AlphaFoldDB" id="A0A931F9R2"/>
<reference evidence="2" key="1">
    <citation type="submission" date="2020-11" db="EMBL/GenBank/DDBJ databases">
        <title>Isolation and identification of active actinomycetes.</title>
        <authorList>
            <person name="Yu B."/>
        </authorList>
    </citation>
    <scope>NUCLEOTIDE SEQUENCE</scope>
    <source>
        <strain evidence="2">NEAU-YB345</strain>
    </source>
</reference>